<feature type="region of interest" description="Disordered" evidence="6">
    <location>
        <begin position="1626"/>
        <end position="1654"/>
    </location>
</feature>
<organism evidence="7 8">
    <name type="scientific">Frankliniella occidentalis</name>
    <name type="common">Western flower thrips</name>
    <name type="synonym">Euthrips occidentalis</name>
    <dbReference type="NCBI Taxonomy" id="133901"/>
    <lineage>
        <taxon>Eukaryota</taxon>
        <taxon>Metazoa</taxon>
        <taxon>Ecdysozoa</taxon>
        <taxon>Arthropoda</taxon>
        <taxon>Hexapoda</taxon>
        <taxon>Insecta</taxon>
        <taxon>Pterygota</taxon>
        <taxon>Neoptera</taxon>
        <taxon>Paraneoptera</taxon>
        <taxon>Thysanoptera</taxon>
        <taxon>Terebrantia</taxon>
        <taxon>Thripoidea</taxon>
        <taxon>Thripidae</taxon>
        <taxon>Frankliniella</taxon>
    </lineage>
</organism>
<reference evidence="8" key="1">
    <citation type="submission" date="2025-08" db="UniProtKB">
        <authorList>
            <consortium name="RefSeq"/>
        </authorList>
    </citation>
    <scope>IDENTIFICATION</scope>
    <source>
        <tissue evidence="8">Whole organism</tissue>
    </source>
</reference>
<comment type="subcellular location">
    <subcellularLocation>
        <location evidence="1">Cytoplasm</location>
        <location evidence="1">Cytoskeleton</location>
        <location evidence="1">Microtubule organizing center</location>
        <location evidence="1">Centrosome</location>
        <location evidence="1">Centriole</location>
    </subcellularLocation>
</comment>
<accession>A0A9C6U6D4</accession>
<keyword evidence="2" id="KW-0963">Cytoplasm</keyword>
<feature type="coiled-coil region" evidence="5">
    <location>
        <begin position="931"/>
        <end position="1104"/>
    </location>
</feature>
<feature type="region of interest" description="Disordered" evidence="6">
    <location>
        <begin position="543"/>
        <end position="566"/>
    </location>
</feature>
<evidence type="ECO:0000256" key="6">
    <source>
        <dbReference type="SAM" id="MobiDB-lite"/>
    </source>
</evidence>
<feature type="region of interest" description="Disordered" evidence="6">
    <location>
        <begin position="2505"/>
        <end position="2548"/>
    </location>
</feature>
<dbReference type="KEGG" id="foc:113203617"/>
<dbReference type="Gene3D" id="1.10.287.1490">
    <property type="match status" value="1"/>
</dbReference>
<feature type="region of interest" description="Disordered" evidence="6">
    <location>
        <begin position="629"/>
        <end position="881"/>
    </location>
</feature>
<feature type="coiled-coil region" evidence="5">
    <location>
        <begin position="2228"/>
        <end position="2293"/>
    </location>
</feature>
<sequence>MAGDGSCCNMNGLERRYHSLRAHLDELGFRQPLAIECVPLVEALFKDLLHTTSSLENYKKQAQELDEQVRVLNKGVQPFRTDNERLVRQITELNKQITKIKEEAESSVGDAKARCRKLEHENADLQFLVSQHLSRIRTLEVESTEKSKKLLSLQSAPSISIGKKKSGLNSQTKVEILSSIGPSKKQPPGRPWLDVFSGALTQTEDPFVVNMVDRSQAELRAARYEMKLLREEKEKLSETISSLKQQVRDRDLDIAKLHTQVENNRCHPSARDPEIMKDDYTIANLRATIVSLEDSNNNLRTQLQDALRKQHEAMMRAVHLAERNQVLTNEIRNVDNVAMRVEDSCNHTVKETSQRIIDLQEQLSHYQKMVADLERTGVEARCNAQNLSIDLEKLRLENKHLLETQQFRNTQSHLQTDRVEMSRQQHIEKELTKEIENLVAAVTYQKQKISELEEKVALTTAENQAASSAPVSGTGSGSATSKGSSNSSSGRSGVATGSSKDERWLNIPKISCHVSPKSASSKRNSCTSPTLVLSSSLLTTNKTAWPGRKSTPGVGFDNGTDSREHRHIPKENIYIDVESSLSQHSSHSASEPASVALQSPISVSQRASEFTTSSGKTKSTLSTVLSIDQATVSTEEPTPTSYTTSTIDAPPQIEIEEETVKDHGWHSADRYPRSEGQYNNPRSSTDNLNASRLPRNRMPRQKKQSTAKKTVTHAPSSKNPSGDNGKARSSNRSAGIQTDMKRIDSKEVQVNLRHEPPERETAQSYSGDRGDRYKETEYRKEKRRDFKSKREEEVEEYTSERYTEEGQERWSQESRKDQERRAKDKSRKQDDHGSDRSQPTQKVDRGSQSEEVGPSKSNASQNNNNINHHHHPCMDGAGDGPWNVKSPPDLCPIIKTLEAERNFFEKEYLRIREYLDNLPEKLGSTDLLWKLREAHAELDVLRAENHRLSKEVADLSAVYKCEAADSRSHSDANRALAEKYTKVQQRLAEKERELLLVCEENHSLLTERDSLRLLAQRESHECERLSNDIHSLQLEIDILRAKKSADVEKDKLIEENRSLQLEIGVLRGQKEGEKTLDRERERERERLAEENRRLRETIETLKTSTMFNSSEKMCYDQPQQSVMAVVDALHSTQKRVWELESDGRDASRTFDREVLELRSQLSARTKQLDAATLQSEAARTRLTELQNSLAQANANHMKMKVLLEETERSLEQTQNDLSRLQTDSVHQQERIQKLEYDRAALEKEVNSLRSEVQRLHGSINDLENEKDELIRTADERAEQVQMLSEDIRQRDNRIKQLEKAIHDLQYAAERDQKQRAELEESLRAMTRDYDQAEASRRSLAASNEAAVRENKRLQEELAAMTASLRATTQSYEESCREVDNLKKQLQIYVLEVERFEELLGEKEAERSEMLETFRNLSDEASKLDSHNMTLETEYNTMRGSLDQYREQVHSLNHQLADKDEIVQSYEKQIEQLSASIAHLERQLEESRVARESVEQDLQSAHGLARQLESQKEALQDMLDNLQQQKENAERQTQDVSEQAALLQRQQQELRATIQSMENLLAESRSQVSAQAARAAELEQDNRTMTAQIETLQYTVDQLTGRANKAEELLERNRESVVEYERRLQQSLSEVEKQTQKQTSLTQTASEREHEVRQMRAENDHLARTLDEAKEEVQRCRETIESLKQRVAGLEESDRASRRNMSDARREAAETIRFSEDTHRSACTCGPPVPEPTGEIVSSATCCGSPPAEPSNRHCACGPPASEHNKKIQVSPHYNRPHSGRRSSSQRETSHALSRSSQWYGGEIPEQAGDITAHIRNTRFDAQDPRSAELGWIHPVKPQCGLRLHMEVPRPPSQTTNSDIRARTQIFGLLEFDMASKMAKGGIMMHNQAEMRKNSLDNSATRKESHHSTRISSIAIPMLDNGLHSAGKAPPLSFSLGKSTAACHNPIIQYPPSCPESVISESMPRFDTPSTISPSLLSTVMHEEKDMKPEQLASSNQWKCQCPDAHPPLKRKFPQENNSALSSAYSSLGEGNNAGSFYQEYKFSEEKPFPHCKSSLTKNLQSTSHIKLHKDDRMSLNRLGKRKEPSELVNEENLAKEHQLPSTSNKASNYSKLYFSPVVASRENSEAISNFDSEQSSQSFQSSSIGVGGTDYRPFPINLPDPSVTPVQNQTPISTEKTQQFRFQVGVTTSHIQASLQAMCSPGQTDADRIGCQVNDLSASGPLLPLFQLQHQRQQIQLAQQQNQLLQQQRLMKQQQELQEQQVLEQEQLLQQQLAQQQLLLQKQQVEQQQLLQKELQHLQLCLEQSLMVAEPNLPESKVNTLLESNNVARLHNSTLGGGDKGFSSSFGEVAQFTSNNVTVSERAEISHDASTIGHCFSKDRREEENRCIENQNKSGPPTGTKVREENVIGEGVSKEHKDFKHCLDKNVSRCNEITTSHQFQQNFKTNTISSKEISLNSQKTMSAHTAEKININCDKSHDKRECCFVTIPTNHQLCFPSKLNLHSGNQNIHPYHRKSKKSAHSHQSNKQSLDSGNFSGCDDSYSDCSKKD</sequence>
<proteinExistence type="inferred from homology"/>
<dbReference type="CTD" id="9662"/>
<name>A0A9C6U6D4_FRAOC</name>
<comment type="similarity">
    <text evidence="4">Belongs to the CEP135/TSGA10 family.</text>
</comment>
<dbReference type="RefSeq" id="XP_052123819.1">
    <property type="nucleotide sequence ID" value="XM_052267859.1"/>
</dbReference>
<feature type="compositionally biased region" description="Polar residues" evidence="6">
    <location>
        <begin position="676"/>
        <end position="690"/>
    </location>
</feature>
<evidence type="ECO:0000313" key="8">
    <source>
        <dbReference type="RefSeq" id="XP_052123819.1"/>
    </source>
</evidence>
<feature type="compositionally biased region" description="Basic and acidic residues" evidence="6">
    <location>
        <begin position="768"/>
        <end position="835"/>
    </location>
</feature>
<dbReference type="SUPFAM" id="SSF57997">
    <property type="entry name" value="Tropomyosin"/>
    <property type="match status" value="1"/>
</dbReference>
<dbReference type="Proteomes" id="UP000504606">
    <property type="component" value="Unplaced"/>
</dbReference>
<feature type="compositionally biased region" description="Low complexity" evidence="6">
    <location>
        <begin position="2132"/>
        <end position="2143"/>
    </location>
</feature>
<evidence type="ECO:0000256" key="2">
    <source>
        <dbReference type="ARBA" id="ARBA00022490"/>
    </source>
</evidence>
<dbReference type="PANTHER" id="PTHR20544">
    <property type="entry name" value="CENTROSOMAL PROTEIN CEP135"/>
    <property type="match status" value="1"/>
</dbReference>
<feature type="compositionally biased region" description="Basic residues" evidence="6">
    <location>
        <begin position="2510"/>
        <end position="2520"/>
    </location>
</feature>
<dbReference type="PANTHER" id="PTHR20544:SF0">
    <property type="entry name" value="NUCLEOPROTEIN TPR_MLP1 DOMAIN-CONTAINING PROTEIN"/>
    <property type="match status" value="1"/>
</dbReference>
<feature type="compositionally biased region" description="Basic residues" evidence="6">
    <location>
        <begin position="694"/>
        <end position="706"/>
    </location>
</feature>
<feature type="compositionally biased region" description="Basic and acidic residues" evidence="6">
    <location>
        <begin position="658"/>
        <end position="673"/>
    </location>
</feature>
<feature type="compositionally biased region" description="Polar residues" evidence="6">
    <location>
        <begin position="707"/>
        <end position="736"/>
    </location>
</feature>
<dbReference type="GO" id="GO:0005814">
    <property type="term" value="C:centriole"/>
    <property type="evidence" value="ECO:0007669"/>
    <property type="project" value="UniProtKB-SubCell"/>
</dbReference>
<dbReference type="GeneID" id="113203617"/>
<keyword evidence="7" id="KW-1185">Reference proteome</keyword>
<feature type="compositionally biased region" description="Basic and acidic residues" evidence="6">
    <location>
        <begin position="1691"/>
        <end position="1719"/>
    </location>
</feature>
<evidence type="ECO:0000256" key="5">
    <source>
        <dbReference type="SAM" id="Coils"/>
    </source>
</evidence>
<evidence type="ECO:0000256" key="3">
    <source>
        <dbReference type="ARBA" id="ARBA00023212"/>
    </source>
</evidence>
<feature type="coiled-coil region" evidence="5">
    <location>
        <begin position="282"/>
        <end position="309"/>
    </location>
</feature>
<feature type="compositionally biased region" description="Low complexity" evidence="6">
    <location>
        <begin position="2535"/>
        <end position="2548"/>
    </location>
</feature>
<feature type="region of interest" description="Disordered" evidence="6">
    <location>
        <begin position="2076"/>
        <end position="2105"/>
    </location>
</feature>
<dbReference type="SUPFAM" id="SSF90257">
    <property type="entry name" value="Myosin rod fragments"/>
    <property type="match status" value="1"/>
</dbReference>
<feature type="compositionally biased region" description="Polar residues" evidence="6">
    <location>
        <begin position="2521"/>
        <end position="2534"/>
    </location>
</feature>
<feature type="compositionally biased region" description="Low complexity" evidence="6">
    <location>
        <begin position="580"/>
        <end position="594"/>
    </location>
</feature>
<dbReference type="OrthoDB" id="10254663at2759"/>
<feature type="region of interest" description="Disordered" evidence="6">
    <location>
        <begin position="1686"/>
        <end position="1801"/>
    </location>
</feature>
<feature type="compositionally biased region" description="Basic and acidic residues" evidence="6">
    <location>
        <begin position="1645"/>
        <end position="1654"/>
    </location>
</feature>
<evidence type="ECO:0000313" key="7">
    <source>
        <dbReference type="Proteomes" id="UP000504606"/>
    </source>
</evidence>
<dbReference type="CDD" id="cd22292">
    <property type="entry name" value="cc_Cep135_MBD"/>
    <property type="match status" value="1"/>
</dbReference>
<evidence type="ECO:0000256" key="4">
    <source>
        <dbReference type="ARBA" id="ARBA00038123"/>
    </source>
</evidence>
<feature type="region of interest" description="Disordered" evidence="6">
    <location>
        <begin position="2125"/>
        <end position="2144"/>
    </location>
</feature>
<feature type="coiled-coil region" evidence="5">
    <location>
        <begin position="48"/>
        <end position="121"/>
    </location>
</feature>
<keyword evidence="5" id="KW-0175">Coiled coil</keyword>
<feature type="region of interest" description="Disordered" evidence="6">
    <location>
        <begin position="462"/>
        <end position="502"/>
    </location>
</feature>
<dbReference type="InterPro" id="IPR051877">
    <property type="entry name" value="Centriole_BasalBody_StrucProt"/>
</dbReference>
<feature type="compositionally biased region" description="Basic and acidic residues" evidence="6">
    <location>
        <begin position="739"/>
        <end position="761"/>
    </location>
</feature>
<feature type="compositionally biased region" description="Low complexity" evidence="6">
    <location>
        <begin position="465"/>
        <end position="495"/>
    </location>
</feature>
<feature type="compositionally biased region" description="Polar residues" evidence="6">
    <location>
        <begin position="1781"/>
        <end position="1798"/>
    </location>
</feature>
<gene>
    <name evidence="8" type="primary">LOC113203617</name>
</gene>
<feature type="coiled-coil region" evidence="5">
    <location>
        <begin position="349"/>
        <end position="404"/>
    </location>
</feature>
<evidence type="ECO:0000256" key="1">
    <source>
        <dbReference type="ARBA" id="ARBA00004114"/>
    </source>
</evidence>
<keyword evidence="3" id="KW-0206">Cytoskeleton</keyword>
<feature type="region of interest" description="Disordered" evidence="6">
    <location>
        <begin position="580"/>
        <end position="600"/>
    </location>
</feature>
<feature type="compositionally biased region" description="Low complexity" evidence="6">
    <location>
        <begin position="629"/>
        <end position="646"/>
    </location>
</feature>
<feature type="coiled-coil region" evidence="5">
    <location>
        <begin position="212"/>
        <end position="246"/>
    </location>
</feature>
<protein>
    <submittedName>
        <fullName evidence="8">Uncharacterized protein LOC113203617</fullName>
    </submittedName>
</protein>